<evidence type="ECO:0000256" key="38">
    <source>
        <dbReference type="ARBA" id="ARBA00058068"/>
    </source>
</evidence>
<comment type="caution">
    <text evidence="40">The sequence shown here is derived from an EMBL/GenBank/DDBJ whole genome shotgun (WGS) entry which is preliminary data.</text>
</comment>
<evidence type="ECO:0000256" key="22">
    <source>
        <dbReference type="ARBA" id="ARBA00043751"/>
    </source>
</evidence>
<dbReference type="InterPro" id="IPR015421">
    <property type="entry name" value="PyrdxlP-dep_Trfase_major"/>
</dbReference>
<comment type="catalytic activity">
    <reaction evidence="35">
        <text>N(omega)-methyl-L-arginine + glyoxylate = 5-(3-methylguanidino)-2-oxopentanoate + glycine</text>
        <dbReference type="Rhea" id="RHEA:77323"/>
        <dbReference type="ChEBI" id="CHEBI:36655"/>
        <dbReference type="ChEBI" id="CHEBI:57305"/>
        <dbReference type="ChEBI" id="CHEBI:114953"/>
        <dbReference type="ChEBI" id="CHEBI:197314"/>
    </reaction>
</comment>
<dbReference type="GO" id="GO:0019481">
    <property type="term" value="P:L-alanine catabolic process, by transamination"/>
    <property type="evidence" value="ECO:0007669"/>
    <property type="project" value="TreeGrafter"/>
</dbReference>
<dbReference type="EC" id="2.6.1.44" evidence="5"/>
<evidence type="ECO:0000256" key="6">
    <source>
        <dbReference type="ARBA" id="ARBA00022576"/>
    </source>
</evidence>
<evidence type="ECO:0000256" key="18">
    <source>
        <dbReference type="ARBA" id="ARBA00043669"/>
    </source>
</evidence>
<evidence type="ECO:0000313" key="41">
    <source>
        <dbReference type="Proteomes" id="UP001152795"/>
    </source>
</evidence>
<dbReference type="GO" id="GO:0030170">
    <property type="term" value="F:pyridoxal phosphate binding"/>
    <property type="evidence" value="ECO:0007669"/>
    <property type="project" value="InterPro"/>
</dbReference>
<evidence type="ECO:0000256" key="16">
    <source>
        <dbReference type="ARBA" id="ARBA00042611"/>
    </source>
</evidence>
<dbReference type="FunFam" id="3.40.640.10:FF:000055">
    <property type="entry name" value="Alanine--glyoxylate aminotransferase 2, mitochondrial"/>
    <property type="match status" value="1"/>
</dbReference>
<evidence type="ECO:0000256" key="31">
    <source>
        <dbReference type="ARBA" id="ARBA00047892"/>
    </source>
</evidence>
<comment type="catalytic activity">
    <reaction evidence="37">
        <text>N(omega),N('omega)-dimethyl-L-arginine + glyoxylate = 5-(3,3'-dimethylguanidino)-2-oxopentanoate + glycine</text>
        <dbReference type="Rhea" id="RHEA:77315"/>
        <dbReference type="ChEBI" id="CHEBI:36655"/>
        <dbReference type="ChEBI" id="CHEBI:57305"/>
        <dbReference type="ChEBI" id="CHEBI:197308"/>
        <dbReference type="ChEBI" id="CHEBI:197310"/>
    </reaction>
</comment>
<evidence type="ECO:0000256" key="14">
    <source>
        <dbReference type="ARBA" id="ARBA00041662"/>
    </source>
</evidence>
<dbReference type="GO" id="GO:0047305">
    <property type="term" value="F:(R)-3-amino-2-methylpropionate-pyruvate transaminase activity"/>
    <property type="evidence" value="ECO:0007669"/>
    <property type="project" value="UniProtKB-EC"/>
</dbReference>
<proteinExistence type="inferred from homology"/>
<comment type="catalytic activity">
    <reaction evidence="11">
        <text>glyoxylate + L-alanine = glycine + pyruvate</text>
        <dbReference type="Rhea" id="RHEA:24248"/>
        <dbReference type="ChEBI" id="CHEBI:15361"/>
        <dbReference type="ChEBI" id="CHEBI:36655"/>
        <dbReference type="ChEBI" id="CHEBI:57305"/>
        <dbReference type="ChEBI" id="CHEBI:57972"/>
        <dbReference type="EC" id="2.6.1.44"/>
    </reaction>
    <physiologicalReaction direction="left-to-right" evidence="11">
        <dbReference type="Rhea" id="RHEA:24249"/>
    </physiologicalReaction>
</comment>
<evidence type="ECO:0000256" key="24">
    <source>
        <dbReference type="ARBA" id="ARBA00043777"/>
    </source>
</evidence>
<dbReference type="GO" id="GO:0009436">
    <property type="term" value="P:glyoxylate catabolic process"/>
    <property type="evidence" value="ECO:0007669"/>
    <property type="project" value="TreeGrafter"/>
</dbReference>
<dbReference type="EC" id="2.6.1.40" evidence="12"/>
<evidence type="ECO:0000256" key="19">
    <source>
        <dbReference type="ARBA" id="ARBA00043679"/>
    </source>
</evidence>
<evidence type="ECO:0000256" key="28">
    <source>
        <dbReference type="ARBA" id="ARBA00044055"/>
    </source>
</evidence>
<feature type="non-terminal residue" evidence="40">
    <location>
        <position position="1"/>
    </location>
</feature>
<evidence type="ECO:0000256" key="10">
    <source>
        <dbReference type="ARBA" id="ARBA00023128"/>
    </source>
</evidence>
<dbReference type="Pfam" id="PF00202">
    <property type="entry name" value="Aminotran_3"/>
    <property type="match status" value="1"/>
</dbReference>
<dbReference type="SUPFAM" id="SSF53383">
    <property type="entry name" value="PLP-dependent transferases"/>
    <property type="match status" value="1"/>
</dbReference>
<evidence type="ECO:0000256" key="23">
    <source>
        <dbReference type="ARBA" id="ARBA00043758"/>
    </source>
</evidence>
<evidence type="ECO:0000256" key="9">
    <source>
        <dbReference type="ARBA" id="ARBA00022946"/>
    </source>
</evidence>
<comment type="catalytic activity">
    <reaction evidence="33">
        <text>2-oxohexanoate + N(omega),N(omega)-dimethyl-L-arginine = L-2-aminohexanoate + 5-(3,3-dimethylguanidino)-2-oxopentanoate</text>
        <dbReference type="Rhea" id="RHEA:77363"/>
        <dbReference type="ChEBI" id="CHEBI:35177"/>
        <dbReference type="ChEBI" id="CHEBI:58326"/>
        <dbReference type="ChEBI" id="CHEBI:58455"/>
        <dbReference type="ChEBI" id="CHEBI:197301"/>
    </reaction>
</comment>
<evidence type="ECO:0000256" key="32">
    <source>
        <dbReference type="ARBA" id="ARBA00048264"/>
    </source>
</evidence>
<dbReference type="GO" id="GO:0005739">
    <property type="term" value="C:mitochondrion"/>
    <property type="evidence" value="ECO:0007669"/>
    <property type="project" value="UniProtKB-SubCell"/>
</dbReference>
<dbReference type="Proteomes" id="UP001152795">
    <property type="component" value="Unassembled WGS sequence"/>
</dbReference>
<evidence type="ECO:0000256" key="7">
    <source>
        <dbReference type="ARBA" id="ARBA00022679"/>
    </source>
</evidence>
<evidence type="ECO:0000256" key="21">
    <source>
        <dbReference type="ARBA" id="ARBA00043749"/>
    </source>
</evidence>
<evidence type="ECO:0000256" key="4">
    <source>
        <dbReference type="ARBA" id="ARBA00011881"/>
    </source>
</evidence>
<evidence type="ECO:0000256" key="2">
    <source>
        <dbReference type="ARBA" id="ARBA00004173"/>
    </source>
</evidence>
<evidence type="ECO:0000256" key="36">
    <source>
        <dbReference type="ARBA" id="ARBA00048916"/>
    </source>
</evidence>
<comment type="catalytic activity">
    <reaction evidence="21">
        <text>N(omega),N(omega)-dimethyl-L-arginine + oxaloacetate = 5-(3,3-dimethylguanidino)-2-oxopentanoate + L-aspartate</text>
        <dbReference type="Rhea" id="RHEA:77343"/>
        <dbReference type="ChEBI" id="CHEBI:16452"/>
        <dbReference type="ChEBI" id="CHEBI:29991"/>
        <dbReference type="ChEBI" id="CHEBI:58326"/>
        <dbReference type="ChEBI" id="CHEBI:197301"/>
    </reaction>
</comment>
<evidence type="ECO:0000256" key="39">
    <source>
        <dbReference type="RuleBase" id="RU003560"/>
    </source>
</evidence>
<dbReference type="CDD" id="cd00610">
    <property type="entry name" value="OAT_like"/>
    <property type="match status" value="1"/>
</dbReference>
<dbReference type="Gene3D" id="3.90.1150.10">
    <property type="entry name" value="Aspartate Aminotransferase, domain 1"/>
    <property type="match status" value="1"/>
</dbReference>
<evidence type="ECO:0000256" key="17">
    <source>
        <dbReference type="ARBA" id="ARBA00042669"/>
    </source>
</evidence>
<dbReference type="GO" id="GO:0016223">
    <property type="term" value="F:beta-alanine:pyruvate transaminase activity"/>
    <property type="evidence" value="ECO:0007669"/>
    <property type="project" value="UniProtKB-EC"/>
</dbReference>
<comment type="catalytic activity">
    <reaction evidence="32">
        <text>L-ornithine + glyoxylate = 5-amino-2-oxopentanoate + glycine</text>
        <dbReference type="Rhea" id="RHEA:77331"/>
        <dbReference type="ChEBI" id="CHEBI:36655"/>
        <dbReference type="ChEBI" id="CHEBI:46911"/>
        <dbReference type="ChEBI" id="CHEBI:57305"/>
        <dbReference type="ChEBI" id="CHEBI:58802"/>
    </reaction>
</comment>
<evidence type="ECO:0000256" key="33">
    <source>
        <dbReference type="ARBA" id="ARBA00048500"/>
    </source>
</evidence>
<reference evidence="40" key="1">
    <citation type="submission" date="2020-04" db="EMBL/GenBank/DDBJ databases">
        <authorList>
            <person name="Alioto T."/>
            <person name="Alioto T."/>
            <person name="Gomez Garrido J."/>
        </authorList>
    </citation>
    <scope>NUCLEOTIDE SEQUENCE</scope>
    <source>
        <strain evidence="40">A484AB</strain>
    </source>
</reference>
<comment type="catalytic activity">
    <reaction evidence="25">
        <text>N(omega),N('omega)-dimethyl-L-arginine + pyruvate = 5-(3,3'-dimethylguanidino)-2-oxopentanoate + L-alanine</text>
        <dbReference type="Rhea" id="RHEA:77307"/>
        <dbReference type="ChEBI" id="CHEBI:15361"/>
        <dbReference type="ChEBI" id="CHEBI:57972"/>
        <dbReference type="ChEBI" id="CHEBI:197308"/>
        <dbReference type="ChEBI" id="CHEBI:197310"/>
    </reaction>
</comment>
<comment type="catalytic activity">
    <reaction evidence="18">
        <text>N(omega),N(omega)-dimethyl-L-arginine + pyruvate = 5-(3,3-dimethylguanidino)-2-oxopentanoate + L-alanine</text>
        <dbReference type="Rhea" id="RHEA:77303"/>
        <dbReference type="ChEBI" id="CHEBI:15361"/>
        <dbReference type="ChEBI" id="CHEBI:57972"/>
        <dbReference type="ChEBI" id="CHEBI:58326"/>
        <dbReference type="ChEBI" id="CHEBI:197301"/>
    </reaction>
</comment>
<keyword evidence="7" id="KW-0808">Transferase</keyword>
<comment type="subunit">
    <text evidence="4">Homotetramer.</text>
</comment>
<comment type="catalytic activity">
    <reaction evidence="31">
        <text>N(omega),N(omega)-dimethyl-L-arginine + glyoxylate = 5-(3,3-dimethylguanidino)-2-oxopentanoate + glycine</text>
        <dbReference type="Rhea" id="RHEA:77311"/>
        <dbReference type="ChEBI" id="CHEBI:36655"/>
        <dbReference type="ChEBI" id="CHEBI:57305"/>
        <dbReference type="ChEBI" id="CHEBI:58326"/>
        <dbReference type="ChEBI" id="CHEBI:197301"/>
    </reaction>
</comment>
<protein>
    <recommendedName>
        <fullName evidence="13">Alanine--glyoxylate aminotransferase 2, mitochondrial</fullName>
        <ecNumber evidence="28">2.6.1.18</ecNumber>
        <ecNumber evidence="12">2.6.1.40</ecNumber>
        <ecNumber evidence="5">2.6.1.44</ecNumber>
    </recommendedName>
    <alternativeName>
        <fullName evidence="14">(R)-3-amino-2-methylpropionate--pyruvate transaminase</fullName>
    </alternativeName>
    <alternativeName>
        <fullName evidence="16">Beta-ALAAT II</fullName>
    </alternativeName>
    <alternativeName>
        <fullName evidence="17">Beta-alanine-pyruvate aminotransferase</fullName>
    </alternativeName>
    <alternativeName>
        <fullName evidence="30">D-3-aminoisobutyrate-pyruvate aminotransferase</fullName>
    </alternativeName>
    <alternativeName>
        <fullName evidence="15">D-AIBAT</fullName>
    </alternativeName>
    <alternativeName>
        <fullName evidence="29">D-beta-aminoisobutyrate-pyruvate aminotransferase</fullName>
    </alternativeName>
</protein>
<keyword evidence="10" id="KW-0496">Mitochondrion</keyword>
<dbReference type="GO" id="GO:0008453">
    <property type="term" value="F:alanine-glyoxylate transaminase activity"/>
    <property type="evidence" value="ECO:0007669"/>
    <property type="project" value="UniProtKB-EC"/>
</dbReference>
<comment type="catalytic activity">
    <reaction evidence="23">
        <text>N(omega)-methyl-L-arginine + pyruvate = 5-(3-methylguanidino)-2-oxopentanoate + L-alanine</text>
        <dbReference type="Rhea" id="RHEA:77319"/>
        <dbReference type="ChEBI" id="CHEBI:15361"/>
        <dbReference type="ChEBI" id="CHEBI:57972"/>
        <dbReference type="ChEBI" id="CHEBI:114953"/>
        <dbReference type="ChEBI" id="CHEBI:197314"/>
    </reaction>
</comment>
<dbReference type="EC" id="2.6.1.18" evidence="28"/>
<comment type="similarity">
    <text evidence="3 39">Belongs to the class-III pyridoxal-phosphate-dependent aminotransferase family.</text>
</comment>
<evidence type="ECO:0000256" key="12">
    <source>
        <dbReference type="ARBA" id="ARBA00039130"/>
    </source>
</evidence>
<dbReference type="PANTHER" id="PTHR45688">
    <property type="match status" value="1"/>
</dbReference>
<evidence type="ECO:0000256" key="20">
    <source>
        <dbReference type="ARBA" id="ARBA00043726"/>
    </source>
</evidence>
<dbReference type="PANTHER" id="PTHR45688:SF3">
    <property type="entry name" value="ALANINE--GLYOXYLATE AMINOTRANSFERASE 2, MITOCHONDRIAL"/>
    <property type="match status" value="1"/>
</dbReference>
<evidence type="ECO:0000256" key="11">
    <source>
        <dbReference type="ARBA" id="ARBA00033660"/>
    </source>
</evidence>
<comment type="catalytic activity">
    <reaction evidence="20">
        <text>(R)-3-amino-2-methylpropanoate + pyruvate = 2-methyl-3-oxopropanoate + L-alanine</text>
        <dbReference type="Rhea" id="RHEA:18393"/>
        <dbReference type="ChEBI" id="CHEBI:15361"/>
        <dbReference type="ChEBI" id="CHEBI:57700"/>
        <dbReference type="ChEBI" id="CHEBI:57731"/>
        <dbReference type="ChEBI" id="CHEBI:57972"/>
        <dbReference type="EC" id="2.6.1.40"/>
    </reaction>
    <physiologicalReaction direction="left-to-right" evidence="20">
        <dbReference type="Rhea" id="RHEA:18394"/>
    </physiologicalReaction>
</comment>
<comment type="catalytic activity">
    <reaction evidence="27">
        <text>2-oxopentanoate + N(omega),N(omega)-dimethyl-L-arginine = 5-(3,3-dimethylguanidino)-2-oxopentanoate + L-2-aminopentanoate</text>
        <dbReference type="Rhea" id="RHEA:77359"/>
        <dbReference type="ChEBI" id="CHEBI:28644"/>
        <dbReference type="ChEBI" id="CHEBI:58326"/>
        <dbReference type="ChEBI" id="CHEBI:58441"/>
        <dbReference type="ChEBI" id="CHEBI:197301"/>
    </reaction>
</comment>
<keyword evidence="6 40" id="KW-0032">Aminotransferase</keyword>
<comment type="catalytic activity">
    <reaction evidence="22">
        <text>2-oxobutanoate + L-alanine = (2S)-2-aminobutanoate + pyruvate</text>
        <dbReference type="Rhea" id="RHEA:77355"/>
        <dbReference type="ChEBI" id="CHEBI:15361"/>
        <dbReference type="ChEBI" id="CHEBI:16763"/>
        <dbReference type="ChEBI" id="CHEBI:57972"/>
        <dbReference type="ChEBI" id="CHEBI:74359"/>
        <dbReference type="EC" id="2.6.1.44"/>
    </reaction>
</comment>
<comment type="catalytic activity">
    <reaction evidence="34">
        <text>N(omega),N(omega)-dimethyl-L-arginine + 2-oxobutanoate = 5-(3,3-dimethylguanidino)-2-oxopentanoate + (2S)-2-aminobutanoate</text>
        <dbReference type="Rhea" id="RHEA:77351"/>
        <dbReference type="ChEBI" id="CHEBI:16763"/>
        <dbReference type="ChEBI" id="CHEBI:58326"/>
        <dbReference type="ChEBI" id="CHEBI:74359"/>
        <dbReference type="ChEBI" id="CHEBI:197301"/>
    </reaction>
</comment>
<dbReference type="InterPro" id="IPR049704">
    <property type="entry name" value="Aminotrans_3_PPA_site"/>
</dbReference>
<dbReference type="InterPro" id="IPR015424">
    <property type="entry name" value="PyrdxlP-dep_Trfase"/>
</dbReference>
<evidence type="ECO:0000256" key="8">
    <source>
        <dbReference type="ARBA" id="ARBA00022898"/>
    </source>
</evidence>
<evidence type="ECO:0000256" key="37">
    <source>
        <dbReference type="ARBA" id="ARBA00049480"/>
    </source>
</evidence>
<comment type="catalytic activity">
    <reaction evidence="36">
        <text>oxaloacetate + L-alanine = L-aspartate + pyruvate</text>
        <dbReference type="Rhea" id="RHEA:77347"/>
        <dbReference type="ChEBI" id="CHEBI:15361"/>
        <dbReference type="ChEBI" id="CHEBI:16452"/>
        <dbReference type="ChEBI" id="CHEBI:29991"/>
        <dbReference type="ChEBI" id="CHEBI:57972"/>
    </reaction>
</comment>
<comment type="cofactor">
    <cofactor evidence="1">
        <name>pyridoxal 5'-phosphate</name>
        <dbReference type="ChEBI" id="CHEBI:597326"/>
    </cofactor>
</comment>
<organism evidence="40 41">
    <name type="scientific">Paramuricea clavata</name>
    <name type="common">Red gorgonian</name>
    <name type="synonym">Violescent sea-whip</name>
    <dbReference type="NCBI Taxonomy" id="317549"/>
    <lineage>
        <taxon>Eukaryota</taxon>
        <taxon>Metazoa</taxon>
        <taxon>Cnidaria</taxon>
        <taxon>Anthozoa</taxon>
        <taxon>Octocorallia</taxon>
        <taxon>Malacalcyonacea</taxon>
        <taxon>Plexauridae</taxon>
        <taxon>Paramuricea</taxon>
    </lineage>
</organism>
<comment type="catalytic activity">
    <reaction evidence="19">
        <text>(2S)-2-aminobutanoate + glyoxylate = 2-oxobutanoate + glycine</text>
        <dbReference type="Rhea" id="RHEA:77339"/>
        <dbReference type="ChEBI" id="CHEBI:16763"/>
        <dbReference type="ChEBI" id="CHEBI:36655"/>
        <dbReference type="ChEBI" id="CHEBI:57305"/>
        <dbReference type="ChEBI" id="CHEBI:74359"/>
    </reaction>
</comment>
<evidence type="ECO:0000256" key="1">
    <source>
        <dbReference type="ARBA" id="ARBA00001933"/>
    </source>
</evidence>
<evidence type="ECO:0000256" key="35">
    <source>
        <dbReference type="ARBA" id="ARBA00048760"/>
    </source>
</evidence>
<sequence length="450" mass="49515">SACQKLLEMPPCDHQPEPYTGKTPEETLKTRKEKLSPTYYLYHPASPPVIHEGKMQWLWDSNNKRYLDLFGGIVTVGVGHCHPKVNAAVKAQMDKLWHTTQIYMHPNVHEYAERLTEKFPGDLKVCFFVNSGSEANDLALFLARHYTKNFDFISLRNSYHGASPYIMGVTAVGTWKFNHPVGFGVHQTMNADVYRGLWGGSKCRDSIAQTTRTCNCVEGQCEATGNYIAQFEDMLKHSCGQKVAGFIAEYIQGVGGSVQLPKGFLPKAYELIRARGGLCISDEVQTGFGRLGSSFWSFEDAGVVPDIVTMAKSIGNGYPLAAVVTTPEIASVMGEAIHFNTFGGNALGSAVGMAVLDAIEEDGTQQNSHVVGTHFLSELLKLRDEFEIVGDVRGKGFMLGLELVTDKESKNPLPAPDIVEIWDDIKDMGVLIGRGGLYGNVSNFFLFLQL</sequence>
<accession>A0A6S7L141</accession>
<evidence type="ECO:0000256" key="13">
    <source>
        <dbReference type="ARBA" id="ARBA00039862"/>
    </source>
</evidence>
<evidence type="ECO:0000256" key="5">
    <source>
        <dbReference type="ARBA" id="ARBA00013049"/>
    </source>
</evidence>
<name>A0A6S7L141_PARCT</name>
<evidence type="ECO:0000256" key="3">
    <source>
        <dbReference type="ARBA" id="ARBA00008954"/>
    </source>
</evidence>
<evidence type="ECO:0000313" key="40">
    <source>
        <dbReference type="EMBL" id="CAB4032192.1"/>
    </source>
</evidence>
<dbReference type="InterPro" id="IPR015422">
    <property type="entry name" value="PyrdxlP-dep_Trfase_small"/>
</dbReference>
<comment type="catalytic activity">
    <reaction evidence="26">
        <text>3-oxopropanoate + L-alanine = beta-alanine + pyruvate</text>
        <dbReference type="Rhea" id="RHEA:14077"/>
        <dbReference type="ChEBI" id="CHEBI:15361"/>
        <dbReference type="ChEBI" id="CHEBI:33190"/>
        <dbReference type="ChEBI" id="CHEBI:57966"/>
        <dbReference type="ChEBI" id="CHEBI:57972"/>
        <dbReference type="EC" id="2.6.1.18"/>
    </reaction>
    <physiologicalReaction direction="right-to-left" evidence="26">
        <dbReference type="Rhea" id="RHEA:14079"/>
    </physiologicalReaction>
</comment>
<comment type="subcellular location">
    <subcellularLocation>
        <location evidence="2">Mitochondrion</location>
    </subcellularLocation>
</comment>
<dbReference type="Gene3D" id="3.40.640.10">
    <property type="entry name" value="Type I PLP-dependent aspartate aminotransferase-like (Major domain)"/>
    <property type="match status" value="1"/>
</dbReference>
<evidence type="ECO:0000256" key="25">
    <source>
        <dbReference type="ARBA" id="ARBA00043798"/>
    </source>
</evidence>
<keyword evidence="9" id="KW-0809">Transit peptide</keyword>
<keyword evidence="41" id="KW-1185">Reference proteome</keyword>
<evidence type="ECO:0000256" key="27">
    <source>
        <dbReference type="ARBA" id="ARBA00043826"/>
    </source>
</evidence>
<comment type="function">
    <text evidence="38">Multifunctional aminotransferase with a broad substrate specificity. Catalyzes the conversion of glyoxylate to glycine using alanine as the amino donor. Catalyzes metabolism of not L- but the D-isomer of D-beta-aminoisobutyric acid to generate 2-methyl-3-oxopropanoate and alanine. Catalyzes the transfer of the amino group from beta-alanine to pyruvate to yield L-alanine and 3-oxopropanoate. Can metabolize NG-monomethyl-L-arginine (NMMA), asymmetric NG,NG-dimethyl-L-arginine (ADMA) and symmetric NG,N'G-dimethyl-L-arginine (SDMA). ADMA is a potent inhibitor of nitric-oxide (NO) synthase, and this activity provides mechanism through which the kidney regulates blood pressure.</text>
</comment>
<evidence type="ECO:0000256" key="26">
    <source>
        <dbReference type="ARBA" id="ARBA00043825"/>
    </source>
</evidence>
<dbReference type="EMBL" id="CACRXK020018205">
    <property type="protein sequence ID" value="CAB4032192.1"/>
    <property type="molecule type" value="Genomic_DNA"/>
</dbReference>
<dbReference type="InterPro" id="IPR005814">
    <property type="entry name" value="Aminotrans_3"/>
</dbReference>
<evidence type="ECO:0000256" key="15">
    <source>
        <dbReference type="ARBA" id="ARBA00041845"/>
    </source>
</evidence>
<keyword evidence="8 39" id="KW-0663">Pyridoxal phosphate</keyword>
<comment type="catalytic activity">
    <reaction evidence="24">
        <text>L-ornithine + pyruvate = 5-amino-2-oxopentanoate + L-alanine</text>
        <dbReference type="Rhea" id="RHEA:77327"/>
        <dbReference type="ChEBI" id="CHEBI:15361"/>
        <dbReference type="ChEBI" id="CHEBI:46911"/>
        <dbReference type="ChEBI" id="CHEBI:57972"/>
        <dbReference type="ChEBI" id="CHEBI:58802"/>
    </reaction>
</comment>
<gene>
    <name evidence="40" type="ORF">PACLA_8A051103</name>
</gene>
<evidence type="ECO:0000256" key="34">
    <source>
        <dbReference type="ARBA" id="ARBA00048560"/>
    </source>
</evidence>
<evidence type="ECO:0000256" key="30">
    <source>
        <dbReference type="ARBA" id="ARBA00044258"/>
    </source>
</evidence>
<dbReference type="AlphaFoldDB" id="A0A6S7L141"/>
<dbReference type="OrthoDB" id="10261433at2759"/>
<evidence type="ECO:0000256" key="29">
    <source>
        <dbReference type="ARBA" id="ARBA00044257"/>
    </source>
</evidence>
<dbReference type="PROSITE" id="PS00600">
    <property type="entry name" value="AA_TRANSFER_CLASS_3"/>
    <property type="match status" value="1"/>
</dbReference>